<dbReference type="EMBL" id="JAANYQ010000003">
    <property type="protein sequence ID" value="KAF4124823.1"/>
    <property type="molecule type" value="Genomic_DNA"/>
</dbReference>
<feature type="region of interest" description="Disordered" evidence="1">
    <location>
        <begin position="1"/>
        <end position="31"/>
    </location>
</feature>
<sequence>MAGQGKRVTFPSDRSIATARDPETGEDVPVAPTNRLVVSRTQRTPDEVAFYRLELSNSLAQQVALRRDDDETGLHRFRFRIQDSRVEAQWRLADANREALHAQAAESGVLDLAFFAARKAANVTRLRGIVGRLVDLDASTPPGSGFRTVVCPYRGDELNFVNPGCPLLTEGARLLRWLDANLCIVADVFHQNSACMAYARLHTYRLQQGQLASTESVFILGATASETASMAAEAAEMAGEEPGIPAPPSLTSTPTQQATSGTGPSGSGGTTADGD</sequence>
<gene>
    <name evidence="2" type="ORF">GMORB2_3662</name>
</gene>
<dbReference type="AlphaFoldDB" id="A0A9P4YXC9"/>
<feature type="region of interest" description="Disordered" evidence="1">
    <location>
        <begin position="231"/>
        <end position="275"/>
    </location>
</feature>
<accession>A0A9P4YXC9</accession>
<feature type="compositionally biased region" description="Low complexity" evidence="1">
    <location>
        <begin position="231"/>
        <end position="241"/>
    </location>
</feature>
<name>A0A9P4YXC9_9HYPO</name>
<dbReference type="GeneID" id="55969890"/>
<proteinExistence type="predicted"/>
<evidence type="ECO:0000256" key="1">
    <source>
        <dbReference type="SAM" id="MobiDB-lite"/>
    </source>
</evidence>
<protein>
    <submittedName>
        <fullName evidence="2">Uncharacterized protein</fullName>
    </submittedName>
</protein>
<keyword evidence="3" id="KW-1185">Reference proteome</keyword>
<feature type="compositionally biased region" description="Gly residues" evidence="1">
    <location>
        <begin position="263"/>
        <end position="275"/>
    </location>
</feature>
<evidence type="ECO:0000313" key="2">
    <source>
        <dbReference type="EMBL" id="KAF4124823.1"/>
    </source>
</evidence>
<evidence type="ECO:0000313" key="3">
    <source>
        <dbReference type="Proteomes" id="UP000749293"/>
    </source>
</evidence>
<organism evidence="2 3">
    <name type="scientific">Geosmithia morbida</name>
    <dbReference type="NCBI Taxonomy" id="1094350"/>
    <lineage>
        <taxon>Eukaryota</taxon>
        <taxon>Fungi</taxon>
        <taxon>Dikarya</taxon>
        <taxon>Ascomycota</taxon>
        <taxon>Pezizomycotina</taxon>
        <taxon>Sordariomycetes</taxon>
        <taxon>Hypocreomycetidae</taxon>
        <taxon>Hypocreales</taxon>
        <taxon>Bionectriaceae</taxon>
        <taxon>Geosmithia</taxon>
    </lineage>
</organism>
<reference evidence="2" key="1">
    <citation type="submission" date="2020-03" db="EMBL/GenBank/DDBJ databases">
        <title>Site-based positive gene gene selection in Geosmithia morbida across the United States reveals a broad range of putative effectors and factors for local host and environmental adapation.</title>
        <authorList>
            <person name="Onufrak A."/>
            <person name="Murdoch R.W."/>
            <person name="Gazis R."/>
            <person name="Huff M."/>
            <person name="Staton M."/>
            <person name="Klingeman W."/>
            <person name="Hadziabdic D."/>
        </authorList>
    </citation>
    <scope>NUCLEOTIDE SEQUENCE</scope>
    <source>
        <strain evidence="2">1262</strain>
    </source>
</reference>
<dbReference type="RefSeq" id="XP_035323475.1">
    <property type="nucleotide sequence ID" value="XM_035465638.1"/>
</dbReference>
<dbReference type="Proteomes" id="UP000749293">
    <property type="component" value="Unassembled WGS sequence"/>
</dbReference>
<comment type="caution">
    <text evidence="2">The sequence shown here is derived from an EMBL/GenBank/DDBJ whole genome shotgun (WGS) entry which is preliminary data.</text>
</comment>